<accession>A0ABN1XHJ8</accession>
<evidence type="ECO:0000313" key="3">
    <source>
        <dbReference type="Proteomes" id="UP001500282"/>
    </source>
</evidence>
<proteinExistence type="predicted"/>
<keyword evidence="3" id="KW-1185">Reference proteome</keyword>
<reference evidence="2 3" key="1">
    <citation type="journal article" date="2019" name="Int. J. Syst. Evol. Microbiol.">
        <title>The Global Catalogue of Microorganisms (GCM) 10K type strain sequencing project: providing services to taxonomists for standard genome sequencing and annotation.</title>
        <authorList>
            <consortium name="The Broad Institute Genomics Platform"/>
            <consortium name="The Broad Institute Genome Sequencing Center for Infectious Disease"/>
            <person name="Wu L."/>
            <person name="Ma J."/>
        </authorList>
    </citation>
    <scope>NUCLEOTIDE SEQUENCE [LARGE SCALE GENOMIC DNA]</scope>
    <source>
        <strain evidence="2 3">JCM 11448</strain>
    </source>
</reference>
<sequence>MSYGRLAEDENKAEIHRQLGPRLTYDCGKHKVLAEMRLDQHSREACGLSKSVRGPTRPLRTCHGTADEAGGGIGGGKDYGS</sequence>
<dbReference type="Proteomes" id="UP001500282">
    <property type="component" value="Unassembled WGS sequence"/>
</dbReference>
<dbReference type="EMBL" id="BAAAIH010000062">
    <property type="protein sequence ID" value="GAA1296310.1"/>
    <property type="molecule type" value="Genomic_DNA"/>
</dbReference>
<name>A0ABN1XHJ8_9ACTN</name>
<gene>
    <name evidence="2" type="ORF">GCM10009579_74230</name>
</gene>
<feature type="region of interest" description="Disordered" evidence="1">
    <location>
        <begin position="48"/>
        <end position="81"/>
    </location>
</feature>
<feature type="compositionally biased region" description="Gly residues" evidence="1">
    <location>
        <begin position="69"/>
        <end position="81"/>
    </location>
</feature>
<organism evidence="2 3">
    <name type="scientific">Streptomyces javensis</name>
    <dbReference type="NCBI Taxonomy" id="114698"/>
    <lineage>
        <taxon>Bacteria</taxon>
        <taxon>Bacillati</taxon>
        <taxon>Actinomycetota</taxon>
        <taxon>Actinomycetes</taxon>
        <taxon>Kitasatosporales</taxon>
        <taxon>Streptomycetaceae</taxon>
        <taxon>Streptomyces</taxon>
        <taxon>Streptomyces violaceusniger group</taxon>
    </lineage>
</organism>
<evidence type="ECO:0000313" key="2">
    <source>
        <dbReference type="EMBL" id="GAA1296310.1"/>
    </source>
</evidence>
<evidence type="ECO:0000256" key="1">
    <source>
        <dbReference type="SAM" id="MobiDB-lite"/>
    </source>
</evidence>
<protein>
    <submittedName>
        <fullName evidence="2">Uncharacterized protein</fullName>
    </submittedName>
</protein>
<comment type="caution">
    <text evidence="2">The sequence shown here is derived from an EMBL/GenBank/DDBJ whole genome shotgun (WGS) entry which is preliminary data.</text>
</comment>